<keyword evidence="1" id="KW-0489">Methyltransferase</keyword>
<dbReference type="PANTHER" id="PTHR12029:SF11">
    <property type="entry name" value="METHYLTRANSFERASE TARBP1-RELATED"/>
    <property type="match status" value="1"/>
</dbReference>
<feature type="non-terminal residue" evidence="1">
    <location>
        <position position="146"/>
    </location>
</feature>
<proteinExistence type="predicted"/>
<dbReference type="Gene3D" id="3.40.1280.10">
    <property type="match status" value="1"/>
</dbReference>
<accession>A0AAW2M5A9</accession>
<comment type="caution">
    <text evidence="1">The sequence shown here is derived from an EMBL/GenBank/DDBJ whole genome shotgun (WGS) entry which is preliminary data.</text>
</comment>
<sequence>MQALSSYVFIAANVILHGKKVTQFGHLDELLPPIVPLLTSHHHTLRGFTQELEFECVPPTLMDRVIDFLNVFRATALAVADKSILNDKQFQLISVTAEKWVPVLEVPVGSMKAFLEKKKQEGFAILGLEQTANSVALDQYNFPTKT</sequence>
<protein>
    <submittedName>
        <fullName evidence="1">Methyltransferase TARBP1</fullName>
    </submittedName>
</protein>
<dbReference type="AlphaFoldDB" id="A0AAW2M5A9"/>
<dbReference type="InterPro" id="IPR029026">
    <property type="entry name" value="tRNA_m1G_MTases_N"/>
</dbReference>
<gene>
    <name evidence="1" type="ORF">Sangu_1739000</name>
</gene>
<dbReference type="GO" id="GO:0016423">
    <property type="term" value="F:tRNA (guanine) methyltransferase activity"/>
    <property type="evidence" value="ECO:0007669"/>
    <property type="project" value="TreeGrafter"/>
</dbReference>
<dbReference type="GO" id="GO:0030488">
    <property type="term" value="P:tRNA methylation"/>
    <property type="evidence" value="ECO:0007669"/>
    <property type="project" value="TreeGrafter"/>
</dbReference>
<reference evidence="1" key="2">
    <citation type="journal article" date="2024" name="Plant">
        <title>Genomic evolution and insights into agronomic trait innovations of Sesamum species.</title>
        <authorList>
            <person name="Miao H."/>
            <person name="Wang L."/>
            <person name="Qu L."/>
            <person name="Liu H."/>
            <person name="Sun Y."/>
            <person name="Le M."/>
            <person name="Wang Q."/>
            <person name="Wei S."/>
            <person name="Zheng Y."/>
            <person name="Lin W."/>
            <person name="Duan Y."/>
            <person name="Cao H."/>
            <person name="Xiong S."/>
            <person name="Wang X."/>
            <person name="Wei L."/>
            <person name="Li C."/>
            <person name="Ma Q."/>
            <person name="Ju M."/>
            <person name="Zhao R."/>
            <person name="Li G."/>
            <person name="Mu C."/>
            <person name="Tian Q."/>
            <person name="Mei H."/>
            <person name="Zhang T."/>
            <person name="Gao T."/>
            <person name="Zhang H."/>
        </authorList>
    </citation>
    <scope>NUCLEOTIDE SEQUENCE</scope>
    <source>
        <strain evidence="1">G01</strain>
    </source>
</reference>
<dbReference type="PANTHER" id="PTHR12029">
    <property type="entry name" value="RNA METHYLTRANSFERASE"/>
    <property type="match status" value="1"/>
</dbReference>
<reference evidence="1" key="1">
    <citation type="submission" date="2020-06" db="EMBL/GenBank/DDBJ databases">
        <authorList>
            <person name="Li T."/>
            <person name="Hu X."/>
            <person name="Zhang T."/>
            <person name="Song X."/>
            <person name="Zhang H."/>
            <person name="Dai N."/>
            <person name="Sheng W."/>
            <person name="Hou X."/>
            <person name="Wei L."/>
        </authorList>
    </citation>
    <scope>NUCLEOTIDE SEQUENCE</scope>
    <source>
        <strain evidence="1">G01</strain>
        <tissue evidence="1">Leaf</tissue>
    </source>
</reference>
<name>A0AAW2M5A9_9LAMI</name>
<evidence type="ECO:0000313" key="1">
    <source>
        <dbReference type="EMBL" id="KAL0326610.1"/>
    </source>
</evidence>
<dbReference type="EMBL" id="JACGWK010000011">
    <property type="protein sequence ID" value="KAL0326610.1"/>
    <property type="molecule type" value="Genomic_DNA"/>
</dbReference>
<keyword evidence="1" id="KW-0808">Transferase</keyword>
<dbReference type="InterPro" id="IPR045330">
    <property type="entry name" value="TRM3/TARBP1"/>
</dbReference>
<organism evidence="1">
    <name type="scientific">Sesamum angustifolium</name>
    <dbReference type="NCBI Taxonomy" id="2727405"/>
    <lineage>
        <taxon>Eukaryota</taxon>
        <taxon>Viridiplantae</taxon>
        <taxon>Streptophyta</taxon>
        <taxon>Embryophyta</taxon>
        <taxon>Tracheophyta</taxon>
        <taxon>Spermatophyta</taxon>
        <taxon>Magnoliopsida</taxon>
        <taxon>eudicotyledons</taxon>
        <taxon>Gunneridae</taxon>
        <taxon>Pentapetalae</taxon>
        <taxon>asterids</taxon>
        <taxon>lamiids</taxon>
        <taxon>Lamiales</taxon>
        <taxon>Pedaliaceae</taxon>
        <taxon>Sesamum</taxon>
    </lineage>
</organism>